<evidence type="ECO:0000256" key="4">
    <source>
        <dbReference type="ARBA" id="ARBA00023015"/>
    </source>
</evidence>
<dbReference type="InterPro" id="IPR001628">
    <property type="entry name" value="Znf_hrmn_rcpt"/>
</dbReference>
<dbReference type="InterPro" id="IPR035500">
    <property type="entry name" value="NHR-like_dom_sf"/>
</dbReference>
<dbReference type="STRING" id="42156.A0A3P6UU10"/>
<keyword evidence="2" id="KW-0863">Zinc-finger</keyword>
<keyword evidence="5" id="KW-0238">DNA-binding</keyword>
<feature type="domain" description="NR LBD" evidence="11">
    <location>
        <begin position="111"/>
        <end position="367"/>
    </location>
</feature>
<dbReference type="Gene3D" id="1.10.565.10">
    <property type="entry name" value="Retinoid X Receptor"/>
    <property type="match status" value="1"/>
</dbReference>
<dbReference type="InterPro" id="IPR001723">
    <property type="entry name" value="Nuclear_hrmn_rcpt"/>
</dbReference>
<dbReference type="GO" id="GO:0003700">
    <property type="term" value="F:DNA-binding transcription factor activity"/>
    <property type="evidence" value="ECO:0007669"/>
    <property type="project" value="InterPro"/>
</dbReference>
<reference evidence="12 13" key="1">
    <citation type="submission" date="2018-08" db="EMBL/GenBank/DDBJ databases">
        <authorList>
            <person name="Laetsch R D."/>
            <person name="Stevens L."/>
            <person name="Kumar S."/>
            <person name="Blaxter L. M."/>
        </authorList>
    </citation>
    <scope>NUCLEOTIDE SEQUENCE [LARGE SCALE GENOMIC DNA]</scope>
</reference>
<sequence>MATLSCTTVSWLATDAKDSSDEHLLENIAMCADLAINQRNSCRYCRFRRCLEVGMDPKAVRPGRDLTGKQRVRRLRKKQIHEEFLHRIHCGSRNSQPRSQNDDWCRKLPIESRMLLMKLVNIEWTIVKEGQTPSRGRSSKESSKTSSFREIFQQRSGLDDRSIKDQHEPNRMTQLDGLSQIVHRKAMAAVGWVDSLAELVDITDIEDKVALANSCYSPLIIFNFSTRTAQNIDNSDILCPHSFSQPSDNLANRTLNELVVMLRKLRLKEEELVLLKAVIILNPNARGLSVSAQQIVSDLRDHVQEVLFEVIKELNPIHTAAARFGNLLLLLPAITTLSGTMDENMKFMQALAKNQKNDNLVNELFPETYDKLDDLVTPTSSLSVHENLAEISRKHASSSHPSMLISGNVVNERKFRTDSSTQTYPDDNLKGSLSSSSLCKSLTPPSHISFSPLQYLSDDDHLMNYSFAPDYSQIHNDRGDLLFLME</sequence>
<dbReference type="InterPro" id="IPR052496">
    <property type="entry name" value="Orphan_Nuclear_Rcpt"/>
</dbReference>
<comment type="function">
    <text evidence="9">Orphan nuclear receptor.</text>
</comment>
<dbReference type="OrthoDB" id="5873264at2759"/>
<dbReference type="EMBL" id="UYRX01000363">
    <property type="protein sequence ID" value="VDK80961.1"/>
    <property type="molecule type" value="Genomic_DNA"/>
</dbReference>
<keyword evidence="1" id="KW-0479">Metal-binding</keyword>
<keyword evidence="4" id="KW-0805">Transcription regulation</keyword>
<evidence type="ECO:0000256" key="5">
    <source>
        <dbReference type="ARBA" id="ARBA00023125"/>
    </source>
</evidence>
<dbReference type="Proteomes" id="UP000277928">
    <property type="component" value="Unassembled WGS sequence"/>
</dbReference>
<evidence type="ECO:0000313" key="12">
    <source>
        <dbReference type="EMBL" id="VDK80961.1"/>
    </source>
</evidence>
<dbReference type="SMART" id="SM00430">
    <property type="entry name" value="HOLI"/>
    <property type="match status" value="1"/>
</dbReference>
<evidence type="ECO:0000256" key="10">
    <source>
        <dbReference type="SAM" id="MobiDB-lite"/>
    </source>
</evidence>
<dbReference type="Pfam" id="PF00104">
    <property type="entry name" value="Hormone_recep"/>
    <property type="match status" value="1"/>
</dbReference>
<dbReference type="PANTHER" id="PTHR47519:SF1">
    <property type="entry name" value="NUCLEAR HORMONE RECEPTOR FAMILY MEMBER NHR-31"/>
    <property type="match status" value="1"/>
</dbReference>
<feature type="region of interest" description="Disordered" evidence="10">
    <location>
        <begin position="131"/>
        <end position="169"/>
    </location>
</feature>
<organism evidence="12 13">
    <name type="scientific">Litomosoides sigmodontis</name>
    <name type="common">Filarial nematode worm</name>
    <dbReference type="NCBI Taxonomy" id="42156"/>
    <lineage>
        <taxon>Eukaryota</taxon>
        <taxon>Metazoa</taxon>
        <taxon>Ecdysozoa</taxon>
        <taxon>Nematoda</taxon>
        <taxon>Chromadorea</taxon>
        <taxon>Rhabditida</taxon>
        <taxon>Spirurina</taxon>
        <taxon>Spiruromorpha</taxon>
        <taxon>Filarioidea</taxon>
        <taxon>Onchocercidae</taxon>
        <taxon>Litomosoides</taxon>
    </lineage>
</organism>
<dbReference type="PROSITE" id="PS51843">
    <property type="entry name" value="NR_LBD"/>
    <property type="match status" value="1"/>
</dbReference>
<dbReference type="Gene3D" id="3.30.50.10">
    <property type="entry name" value="Erythroid Transcription Factor GATA-1, subunit A"/>
    <property type="match status" value="1"/>
</dbReference>
<gene>
    <name evidence="12" type="ORF">NLS_LOCUS5113</name>
</gene>
<dbReference type="GO" id="GO:0043565">
    <property type="term" value="F:sequence-specific DNA binding"/>
    <property type="evidence" value="ECO:0007669"/>
    <property type="project" value="InterPro"/>
</dbReference>
<proteinExistence type="predicted"/>
<feature type="compositionally biased region" description="Basic and acidic residues" evidence="10">
    <location>
        <begin position="157"/>
        <end position="169"/>
    </location>
</feature>
<keyword evidence="8" id="KW-0539">Nucleus</keyword>
<accession>A0A3P6UU10</accession>
<evidence type="ECO:0000256" key="1">
    <source>
        <dbReference type="ARBA" id="ARBA00022723"/>
    </source>
</evidence>
<dbReference type="InterPro" id="IPR013088">
    <property type="entry name" value="Znf_NHR/GATA"/>
</dbReference>
<dbReference type="GO" id="GO:0008270">
    <property type="term" value="F:zinc ion binding"/>
    <property type="evidence" value="ECO:0007669"/>
    <property type="project" value="UniProtKB-KW"/>
</dbReference>
<evidence type="ECO:0000256" key="9">
    <source>
        <dbReference type="ARBA" id="ARBA00037512"/>
    </source>
</evidence>
<evidence type="ECO:0000256" key="3">
    <source>
        <dbReference type="ARBA" id="ARBA00022833"/>
    </source>
</evidence>
<keyword evidence="6" id="KW-0804">Transcription</keyword>
<evidence type="ECO:0000259" key="11">
    <source>
        <dbReference type="PROSITE" id="PS51843"/>
    </source>
</evidence>
<evidence type="ECO:0000256" key="7">
    <source>
        <dbReference type="ARBA" id="ARBA00023170"/>
    </source>
</evidence>
<evidence type="ECO:0000256" key="2">
    <source>
        <dbReference type="ARBA" id="ARBA00022771"/>
    </source>
</evidence>
<name>A0A3P6UU10_LITSI</name>
<dbReference type="PANTHER" id="PTHR47519">
    <property type="entry name" value="NUCLEAR HORMONE RECEPTOR FAMILY MEMBER NHR-31-RELATED"/>
    <property type="match status" value="1"/>
</dbReference>
<dbReference type="CDD" id="cd06157">
    <property type="entry name" value="NR_LBD"/>
    <property type="match status" value="1"/>
</dbReference>
<protein>
    <recommendedName>
        <fullName evidence="11">NR LBD domain-containing protein</fullName>
    </recommendedName>
</protein>
<dbReference type="SUPFAM" id="SSF48508">
    <property type="entry name" value="Nuclear receptor ligand-binding domain"/>
    <property type="match status" value="1"/>
</dbReference>
<evidence type="ECO:0000256" key="8">
    <source>
        <dbReference type="ARBA" id="ARBA00023242"/>
    </source>
</evidence>
<keyword evidence="13" id="KW-1185">Reference proteome</keyword>
<evidence type="ECO:0000256" key="6">
    <source>
        <dbReference type="ARBA" id="ARBA00023163"/>
    </source>
</evidence>
<keyword evidence="3" id="KW-0862">Zinc</keyword>
<dbReference type="SUPFAM" id="SSF57716">
    <property type="entry name" value="Glucocorticoid receptor-like (DNA-binding domain)"/>
    <property type="match status" value="1"/>
</dbReference>
<evidence type="ECO:0000313" key="13">
    <source>
        <dbReference type="Proteomes" id="UP000277928"/>
    </source>
</evidence>
<dbReference type="InterPro" id="IPR000536">
    <property type="entry name" value="Nucl_hrmn_rcpt_lig-bd"/>
</dbReference>
<dbReference type="OMA" id="LENIAMC"/>
<dbReference type="PRINTS" id="PR00398">
    <property type="entry name" value="STRDHORMONER"/>
</dbReference>
<dbReference type="AlphaFoldDB" id="A0A3P6UU10"/>
<keyword evidence="7" id="KW-0675">Receptor</keyword>
<dbReference type="Pfam" id="PF00105">
    <property type="entry name" value="zf-C4"/>
    <property type="match status" value="1"/>
</dbReference>